<name>A0A183A3J7_9TREM</name>
<reference evidence="1 2" key="2">
    <citation type="submission" date="2018-11" db="EMBL/GenBank/DDBJ databases">
        <authorList>
            <consortium name="Pathogen Informatics"/>
        </authorList>
    </citation>
    <scope>NUCLEOTIDE SEQUENCE [LARGE SCALE GENOMIC DNA]</scope>
    <source>
        <strain evidence="1 2">Egypt</strain>
    </source>
</reference>
<protein>
    <submittedName>
        <fullName evidence="3">Transposase</fullName>
    </submittedName>
</protein>
<evidence type="ECO:0000313" key="2">
    <source>
        <dbReference type="Proteomes" id="UP000272942"/>
    </source>
</evidence>
<organism evidence="3">
    <name type="scientific">Echinostoma caproni</name>
    <dbReference type="NCBI Taxonomy" id="27848"/>
    <lineage>
        <taxon>Eukaryota</taxon>
        <taxon>Metazoa</taxon>
        <taxon>Spiralia</taxon>
        <taxon>Lophotrochozoa</taxon>
        <taxon>Platyhelminthes</taxon>
        <taxon>Trematoda</taxon>
        <taxon>Digenea</taxon>
        <taxon>Plagiorchiida</taxon>
        <taxon>Echinostomata</taxon>
        <taxon>Echinostomatoidea</taxon>
        <taxon>Echinostomatidae</taxon>
        <taxon>Echinostoma</taxon>
    </lineage>
</organism>
<dbReference type="Proteomes" id="UP000272942">
    <property type="component" value="Unassembled WGS sequence"/>
</dbReference>
<dbReference type="EMBL" id="UZAN01010559">
    <property type="protein sequence ID" value="VDP40723.1"/>
    <property type="molecule type" value="Genomic_DNA"/>
</dbReference>
<keyword evidence="2" id="KW-1185">Reference proteome</keyword>
<dbReference type="AlphaFoldDB" id="A0A183A3J7"/>
<evidence type="ECO:0000313" key="3">
    <source>
        <dbReference type="WBParaSite" id="ECPE_0000153201-mRNA-1"/>
    </source>
</evidence>
<evidence type="ECO:0000313" key="1">
    <source>
        <dbReference type="EMBL" id="VDP40723.1"/>
    </source>
</evidence>
<dbReference type="OrthoDB" id="6412411at2759"/>
<reference evidence="3" key="1">
    <citation type="submission" date="2016-06" db="UniProtKB">
        <authorList>
            <consortium name="WormBaseParasite"/>
        </authorList>
    </citation>
    <scope>IDENTIFICATION</scope>
</reference>
<dbReference type="WBParaSite" id="ECPE_0000153201-mRNA-1">
    <property type="protein sequence ID" value="ECPE_0000153201-mRNA-1"/>
    <property type="gene ID" value="ECPE_0000153201"/>
</dbReference>
<accession>A0A183A3J7</accession>
<gene>
    <name evidence="1" type="ORF">ECPE_LOCUS1532</name>
</gene>
<sequence length="127" mass="14321">MNIQEFSRSPDGFVFRCTHCKKRMSIRSGTFFEKSRLPLTTLMELMFYFVMEEPVTRAAAMANVSRKSSIQWYTYCRDVCSSVMCSLPTQLGGVGSTVEVDESVAVKNEDTFSMRQDEATVTAAETP</sequence>
<proteinExistence type="predicted"/>